<name>A0A0C9QCT2_LACPA</name>
<dbReference type="InterPro" id="IPR007085">
    <property type="entry name" value="DNA/pantothenate-metab_flavo_C"/>
</dbReference>
<dbReference type="GO" id="GO:0004633">
    <property type="term" value="F:phosphopantothenoylcysteine decarboxylase activity"/>
    <property type="evidence" value="ECO:0007669"/>
    <property type="project" value="UniProtKB-UniRule"/>
</dbReference>
<evidence type="ECO:0000256" key="1">
    <source>
        <dbReference type="ARBA" id="ARBA00022793"/>
    </source>
</evidence>
<dbReference type="GO" id="GO:0015941">
    <property type="term" value="P:pantothenate catabolic process"/>
    <property type="evidence" value="ECO:0007669"/>
    <property type="project" value="InterPro"/>
</dbReference>
<evidence type="ECO:0000313" key="7">
    <source>
        <dbReference type="EMBL" id="GAN37582.1"/>
    </source>
</evidence>
<keyword evidence="3" id="KW-0460">Magnesium</keyword>
<evidence type="ECO:0000259" key="6">
    <source>
        <dbReference type="Pfam" id="PF04127"/>
    </source>
</evidence>
<keyword evidence="3" id="KW-0511">Multifunctional enzyme</keyword>
<dbReference type="GO" id="GO:0010181">
    <property type="term" value="F:FMN binding"/>
    <property type="evidence" value="ECO:0007669"/>
    <property type="project" value="UniProtKB-UniRule"/>
</dbReference>
<dbReference type="InterPro" id="IPR005252">
    <property type="entry name" value="CoaBC"/>
</dbReference>
<accession>A0A0C9QCT2</accession>
<feature type="binding site" evidence="3">
    <location>
        <position position="285"/>
    </location>
    <ligand>
        <name>CTP</name>
        <dbReference type="ChEBI" id="CHEBI:37563"/>
    </ligand>
</feature>
<keyword evidence="3 4" id="KW-0436">Ligase</keyword>
<evidence type="ECO:0000256" key="3">
    <source>
        <dbReference type="HAMAP-Rule" id="MF_02225"/>
    </source>
</evidence>
<dbReference type="Pfam" id="PF04127">
    <property type="entry name" value="DFP"/>
    <property type="match status" value="1"/>
</dbReference>
<feature type="binding site" evidence="3">
    <location>
        <position position="335"/>
    </location>
    <ligand>
        <name>CTP</name>
        <dbReference type="ChEBI" id="CHEBI:37563"/>
    </ligand>
</feature>
<evidence type="ECO:0000256" key="2">
    <source>
        <dbReference type="ARBA" id="ARBA00023239"/>
    </source>
</evidence>
<keyword evidence="1 3" id="KW-0210">Decarboxylase</keyword>
<dbReference type="EC" id="6.3.2.5" evidence="3"/>
<comment type="pathway">
    <text evidence="3 4">Cofactor biosynthesis; coenzyme A biosynthesis; CoA from (R)-pantothenate: step 2/5.</text>
</comment>
<dbReference type="Pfam" id="PF02441">
    <property type="entry name" value="Flavoprotein"/>
    <property type="match status" value="1"/>
</dbReference>
<dbReference type="EC" id="4.1.1.36" evidence="3"/>
<dbReference type="Gene3D" id="3.40.50.10300">
    <property type="entry name" value="CoaB-like"/>
    <property type="match status" value="1"/>
</dbReference>
<dbReference type="Gene3D" id="3.40.50.1950">
    <property type="entry name" value="Flavin prenyltransferase-like"/>
    <property type="match status" value="1"/>
</dbReference>
<comment type="caution">
    <text evidence="7">The sequence shown here is derived from an EMBL/GenBank/DDBJ whole genome shotgun (WGS) entry which is preliminary data.</text>
</comment>
<keyword evidence="3 4" id="KW-0285">Flavoprotein</keyword>
<dbReference type="SUPFAM" id="SSF52507">
    <property type="entry name" value="Homo-oligomeric flavin-containing Cys decarboxylases, HFCD"/>
    <property type="match status" value="1"/>
</dbReference>
<dbReference type="RefSeq" id="WP_045624615.1">
    <property type="nucleotide sequence ID" value="NZ_BAYM01000244.1"/>
</dbReference>
<comment type="cofactor">
    <cofactor evidence="3">
        <name>Mg(2+)</name>
        <dbReference type="ChEBI" id="CHEBI:18420"/>
    </cofactor>
</comment>
<comment type="similarity">
    <text evidence="3 4">In the N-terminal section; belongs to the HFCD (homo-oligomeric flavin containing Cys decarboxylase) superfamily.</text>
</comment>
<feature type="binding site" evidence="3">
    <location>
        <begin position="303"/>
        <end position="306"/>
    </location>
    <ligand>
        <name>CTP</name>
        <dbReference type="ChEBI" id="CHEBI:37563"/>
    </ligand>
</feature>
<comment type="pathway">
    <text evidence="3 4">Cofactor biosynthesis; coenzyme A biosynthesis; CoA from (R)-pantothenate: step 3/5.</text>
</comment>
<sequence length="399" mass="42595">MKKQHIALFVTGGIAAYKVPLLVRALIKAGHDVRVAMTKSAERFVTPETLAIVSKAAVLTDGHEFDHPEHVAHVALAHWADLGVVVPATANTLAKLANGLADNVVTTTLLAMQAPKLLVPAMNDQMWQNPQTQKNIASLVTEQNYLVLPPETGLLAEGYAGIGRMPEPERIALFIESLDDPRLRGRRIIVSAGGTKERLDPVRYLTNDSSGKMGTAIANAAAGAGAEVTLVTTRQLPVVPGVTVKQVESAQSMADTIDAEFTEADAVIMAAAVADYRLPTVSDHKLKKTDATSGLTLNLVQNPDILASLGRKKTHQILIGFAAETNDLLKNAQLKLTKKNADMIVANHVDATHGFNTDTNAVTLLRPEQAPVTLPEMPKPKVAAALIEQLSTMLAKQKG</sequence>
<keyword evidence="3 4" id="KW-0288">FMN</keyword>
<dbReference type="InterPro" id="IPR035929">
    <property type="entry name" value="CoaB-like_sf"/>
</dbReference>
<evidence type="ECO:0000256" key="4">
    <source>
        <dbReference type="RuleBase" id="RU364078"/>
    </source>
</evidence>
<feature type="domain" description="Flavoprotein" evidence="5">
    <location>
        <begin position="5"/>
        <end position="173"/>
    </location>
</feature>
<comment type="cofactor">
    <cofactor evidence="3">
        <name>FMN</name>
        <dbReference type="ChEBI" id="CHEBI:58210"/>
    </cofactor>
    <text evidence="3">Binds 1 FMN per subunit.</text>
</comment>
<keyword evidence="3" id="KW-0479">Metal-binding</keyword>
<feature type="region of interest" description="Phosphopantothenate--cysteine ligase" evidence="3">
    <location>
        <begin position="188"/>
        <end position="399"/>
    </location>
</feature>
<comment type="function">
    <text evidence="4">Catalyzes two steps in the biosynthesis of coenzyme A. In the first step cysteine is conjugated to 4'-phosphopantothenate to form 4-phosphopantothenoylcysteine, in the latter compound is decarboxylated to form 4'-phosphopantotheine.</text>
</comment>
<gene>
    <name evidence="3" type="primary">coaBC</name>
    <name evidence="7" type="ORF">LC0644_2171</name>
</gene>
<comment type="function">
    <text evidence="3">Catalyzes two sequential steps in the biosynthesis of coenzyme A. In the first step cysteine is conjugated to 4'-phosphopantothenate to form 4-phosphopantothenoylcysteine. In the second step the latter compound is decarboxylated to form 4'-phosphopantotheine.</text>
</comment>
<keyword evidence="2 3" id="KW-0456">Lyase</keyword>
<evidence type="ECO:0000259" key="5">
    <source>
        <dbReference type="Pfam" id="PF02441"/>
    </source>
</evidence>
<dbReference type="PANTHER" id="PTHR14359:SF6">
    <property type="entry name" value="PHOSPHOPANTOTHENOYLCYSTEINE DECARBOXYLASE"/>
    <property type="match status" value="1"/>
</dbReference>
<comment type="catalytic activity">
    <reaction evidence="3 4">
        <text>N-[(R)-4-phosphopantothenoyl]-L-cysteine + H(+) = (R)-4'-phosphopantetheine + CO2</text>
        <dbReference type="Rhea" id="RHEA:16793"/>
        <dbReference type="ChEBI" id="CHEBI:15378"/>
        <dbReference type="ChEBI" id="CHEBI:16526"/>
        <dbReference type="ChEBI" id="CHEBI:59458"/>
        <dbReference type="ChEBI" id="CHEBI:61723"/>
        <dbReference type="EC" id="4.1.1.36"/>
    </reaction>
</comment>
<dbReference type="InterPro" id="IPR036551">
    <property type="entry name" value="Flavin_trans-like"/>
</dbReference>
<dbReference type="GO" id="GO:0071513">
    <property type="term" value="C:phosphopantothenoylcysteine decarboxylase complex"/>
    <property type="evidence" value="ECO:0007669"/>
    <property type="project" value="TreeGrafter"/>
</dbReference>
<comment type="caution">
    <text evidence="3">Lacks conserved residue(s) required for the propagation of feature annotation.</text>
</comment>
<dbReference type="InterPro" id="IPR003382">
    <property type="entry name" value="Flavoprotein"/>
</dbReference>
<dbReference type="GO" id="GO:0004632">
    <property type="term" value="F:phosphopantothenate--cysteine ligase activity"/>
    <property type="evidence" value="ECO:0007669"/>
    <property type="project" value="UniProtKB-UniRule"/>
</dbReference>
<feature type="binding site" evidence="3">
    <location>
        <position position="275"/>
    </location>
    <ligand>
        <name>CTP</name>
        <dbReference type="ChEBI" id="CHEBI:37563"/>
    </ligand>
</feature>
<comment type="similarity">
    <text evidence="3 4">In the C-terminal section; belongs to the PPC synthetase family.</text>
</comment>
<feature type="region of interest" description="Phosphopantothenoylcysteine decarboxylase" evidence="3">
    <location>
        <begin position="1"/>
        <end position="187"/>
    </location>
</feature>
<dbReference type="PANTHER" id="PTHR14359">
    <property type="entry name" value="HOMO-OLIGOMERIC FLAVIN CONTAINING CYS DECARBOXYLASE FAMILY"/>
    <property type="match status" value="1"/>
</dbReference>
<evidence type="ECO:0000313" key="8">
    <source>
        <dbReference type="Proteomes" id="UP000032552"/>
    </source>
</evidence>
<protein>
    <recommendedName>
        <fullName evidence="3">Coenzyme A biosynthesis bifunctional protein CoaBC</fullName>
    </recommendedName>
    <alternativeName>
        <fullName evidence="3">DNA/pantothenate metabolism flavoprotein</fullName>
    </alternativeName>
    <alternativeName>
        <fullName evidence="3">Phosphopantothenoylcysteine synthetase/decarboxylase</fullName>
        <shortName evidence="3">PPCS-PPCDC</shortName>
    </alternativeName>
    <domain>
        <recommendedName>
            <fullName evidence="3">Phosphopantothenoylcysteine decarboxylase</fullName>
            <shortName evidence="3">PPC decarboxylase</shortName>
            <shortName evidence="3">PPC-DC</shortName>
            <ecNumber evidence="3">4.1.1.36</ecNumber>
        </recommendedName>
        <alternativeName>
            <fullName evidence="3">CoaC</fullName>
        </alternativeName>
    </domain>
    <domain>
        <recommendedName>
            <fullName evidence="3">Phosphopantothenate--cysteine ligase</fullName>
            <ecNumber evidence="3">6.3.2.5</ecNumber>
        </recommendedName>
        <alternativeName>
            <fullName evidence="3">CoaB</fullName>
        </alternativeName>
        <alternativeName>
            <fullName evidence="3">Phosphopantothenoylcysteine synthetase</fullName>
            <shortName evidence="3">PPC synthetase</shortName>
            <shortName evidence="3">PPC-S</shortName>
        </alternativeName>
    </domain>
</protein>
<dbReference type="UniPathway" id="UPA00241">
    <property type="reaction ID" value="UER00353"/>
</dbReference>
<dbReference type="EMBL" id="BAYM01000244">
    <property type="protein sequence ID" value="GAN37582.1"/>
    <property type="molecule type" value="Genomic_DNA"/>
</dbReference>
<comment type="catalytic activity">
    <reaction evidence="3 4">
        <text>(R)-4'-phosphopantothenate + L-cysteine + CTP = N-[(R)-4-phosphopantothenoyl]-L-cysteine + CMP + diphosphate + H(+)</text>
        <dbReference type="Rhea" id="RHEA:19397"/>
        <dbReference type="ChEBI" id="CHEBI:10986"/>
        <dbReference type="ChEBI" id="CHEBI:15378"/>
        <dbReference type="ChEBI" id="CHEBI:33019"/>
        <dbReference type="ChEBI" id="CHEBI:35235"/>
        <dbReference type="ChEBI" id="CHEBI:37563"/>
        <dbReference type="ChEBI" id="CHEBI:59458"/>
        <dbReference type="ChEBI" id="CHEBI:60377"/>
        <dbReference type="EC" id="6.3.2.5"/>
    </reaction>
</comment>
<proteinExistence type="inferred from homology"/>
<dbReference type="AlphaFoldDB" id="A0A0C9QCT2"/>
<dbReference type="NCBIfam" id="TIGR00521">
    <property type="entry name" value="coaBC_dfp"/>
    <property type="match status" value="1"/>
</dbReference>
<dbReference type="HAMAP" id="MF_02225">
    <property type="entry name" value="CoaBC"/>
    <property type="match status" value="1"/>
</dbReference>
<feature type="binding site" evidence="3">
    <location>
        <position position="339"/>
    </location>
    <ligand>
        <name>CTP</name>
        <dbReference type="ChEBI" id="CHEBI:37563"/>
    </ligand>
</feature>
<dbReference type="GO" id="GO:0046872">
    <property type="term" value="F:metal ion binding"/>
    <property type="evidence" value="ECO:0007669"/>
    <property type="project" value="UniProtKB-KW"/>
</dbReference>
<organism evidence="7 8">
    <name type="scientific">Lacticaseibacillus paracasei NRIC 0644</name>
    <dbReference type="NCBI Taxonomy" id="1435038"/>
    <lineage>
        <taxon>Bacteria</taxon>
        <taxon>Bacillati</taxon>
        <taxon>Bacillota</taxon>
        <taxon>Bacilli</taxon>
        <taxon>Lactobacillales</taxon>
        <taxon>Lactobacillaceae</taxon>
        <taxon>Lacticaseibacillus</taxon>
    </lineage>
</organism>
<dbReference type="GO" id="GO:0015937">
    <property type="term" value="P:coenzyme A biosynthetic process"/>
    <property type="evidence" value="ECO:0007669"/>
    <property type="project" value="UniProtKB-UniRule"/>
</dbReference>
<dbReference type="SUPFAM" id="SSF102645">
    <property type="entry name" value="CoaB-like"/>
    <property type="match status" value="1"/>
</dbReference>
<feature type="binding site" evidence="3">
    <location>
        <position position="321"/>
    </location>
    <ligand>
        <name>CTP</name>
        <dbReference type="ChEBI" id="CHEBI:37563"/>
    </ligand>
</feature>
<reference evidence="8" key="1">
    <citation type="submission" date="2014-05" db="EMBL/GenBank/DDBJ databases">
        <title>Whole genome sequencing of Lactobacillus casei NRIC0644.</title>
        <authorList>
            <person name="Atarashi H."/>
            <person name="Yoshida Y."/>
            <person name="Fujimura S."/>
            <person name="Tanaka N."/>
            <person name="Shiwa Y."/>
            <person name="Yoshikawa H."/>
            <person name="Okada S."/>
            <person name="Nakagawa J."/>
        </authorList>
    </citation>
    <scope>NUCLEOTIDE SEQUENCE [LARGE SCALE GENOMIC DNA]</scope>
    <source>
        <strain evidence="8">NRIC0644</strain>
    </source>
</reference>
<feature type="domain" description="DNA/pantothenate metabolism flavoprotein C-terminal" evidence="6">
    <location>
        <begin position="183"/>
        <end position="392"/>
    </location>
</feature>
<dbReference type="Proteomes" id="UP000032552">
    <property type="component" value="Unassembled WGS sequence"/>
</dbReference>